<dbReference type="PROSITE" id="PS50994">
    <property type="entry name" value="INTEGRASE"/>
    <property type="match status" value="1"/>
</dbReference>
<name>A0ABQ5DZX5_9ASTR</name>
<accession>A0ABQ5DZX5</accession>
<evidence type="ECO:0000313" key="3">
    <source>
        <dbReference type="EMBL" id="GJT42629.1"/>
    </source>
</evidence>
<dbReference type="InterPro" id="IPR001584">
    <property type="entry name" value="Integrase_cat-core"/>
</dbReference>
<dbReference type="InterPro" id="IPR057670">
    <property type="entry name" value="SH3_retrovirus"/>
</dbReference>
<dbReference type="Proteomes" id="UP001151760">
    <property type="component" value="Unassembled WGS sequence"/>
</dbReference>
<dbReference type="CDD" id="cd21669">
    <property type="entry name" value="SMP_SF"/>
    <property type="match status" value="1"/>
</dbReference>
<dbReference type="SUPFAM" id="SSF56672">
    <property type="entry name" value="DNA/RNA polymerases"/>
    <property type="match status" value="1"/>
</dbReference>
<dbReference type="InterPro" id="IPR012337">
    <property type="entry name" value="RNaseH-like_sf"/>
</dbReference>
<reference evidence="3" key="1">
    <citation type="journal article" date="2022" name="Int. J. Mol. Sci.">
        <title>Draft Genome of Tanacetum Coccineum: Genomic Comparison of Closely Related Tanacetum-Family Plants.</title>
        <authorList>
            <person name="Yamashiro T."/>
            <person name="Shiraishi A."/>
            <person name="Nakayama K."/>
            <person name="Satake H."/>
        </authorList>
    </citation>
    <scope>NUCLEOTIDE SEQUENCE</scope>
</reference>
<dbReference type="EMBL" id="BQNB010015661">
    <property type="protein sequence ID" value="GJT42629.1"/>
    <property type="molecule type" value="Genomic_DNA"/>
</dbReference>
<dbReference type="SUPFAM" id="SSF53098">
    <property type="entry name" value="Ribonuclease H-like"/>
    <property type="match status" value="1"/>
</dbReference>
<sequence length="1384" mass="157230">MIPQSFSSLSICPCQNAIQFSTITGKIFNSLGTSSKKVARRRKRGVISGCVAPIDVETKKFELRNVARFCEKGFCQNVYRGGLENWVIGLLQPVIDDLKKPDYVERVEIKQFSLGDEPFVVRNVERKTSRSPNDLQYQIGLRYTGGARMLLMLTLKFGIIPIKVPVGVRDFDIDGELWVKTRRLDFPTTRCAIPVLSMFLRKLLTEDLPRLFVRPKKIVLDFQKGKAVGPLPNDFKSGETQEGNKDFAGELSHLMWMHHSGASIARWHHFGVDQVNFNCKISVVLVTPTPRHKNCQLPSEDTFSWFRTFDCSKSRIAKGSAGEILLRLTYKVYVEDEEDEKIEADIDTSDDEFSELGPAGTTYEPPSPVSDKETFMDVLAAFIVSEEFQGIVASEASYNATDMKSTTTSSGQTTNLLDPDNDSGDSVSPIGKVQSSDSVPIRCIAQFQFISRVLELARVLCWDGRFPNKWYQATFEYDGSNDRRHKSRSKIEVDGVFCLLGSASLEEARRTRDYLGSHCRSDYRMLGSWRNNWNITDWNFIQQRHSRALGAEVCCGEEYWKFWFWILFVSFNVVPSSRFGGSVMISKRNVTYLGQLDDEGGCVNDAVGKKEGLGGNLMEGVDWEAEWLNAISERLGERLYERLGERLHEGLCQRFCEQMFGTDGGVEAIGSIGTSGSSVDKFSVSVTHLVTSGKAKVIKWMFKGVKAFSHVNLDESVGFDEVLVAELDTAKINKPKRWVFSWKEFYNRSLVWFRCAFLRTEKMDVAAQNTNNTTIRKSLSLEPDKNKQCDQAICFMYMKRISREMYGAYAKSYECAVMGIHGLEPIMQPQVRDKEGLNGGYFQKLQFWQPSENIDREVKSPVESGKERKTPLMTEAGICLGCGIVSQLTLPYTPQHNGVFERRNQTLLDMVRSMMNLTTLPKSFWGYALESAARIRNMVPTKKVERTPYEIWHGKAPKLSYLRVWGCEELVKRDAPDKLDPRSIKCIFVGYPKETIGYYFYYLLENKIFVARNAEFFENNLMVQEASGSHRLLESSGSEGGLKLNQEEDTQPSKNTREIHDEVAPIEVEPQNVKVSIRILARIPQAPNRYGFYVDVEEYELRDLNEPPNYKAALSDPEFDKWLKAMNTEMQSMKDNQVWVLVDFPPDGRTVGISGSNVVFLILYVDDILLMENNVTMLQEVKSWLCKCFSMKNLRKAAYILGIKIIRNRSKRLIALSQSAYLEKNPKEILDEKNPRIGSIMYAIHWTAVKTILKYLRNTKDMVLVYGKKPKAELKVSCYADASLQTDKDDTKFQTGYVFILNSGALYWKSANQCTTAMSSTEAEYIAAAEASMEAVWMRTFIDGLGGVVPLNKRPMEMLCVTPRQGGNARHNEIGIITTHRCQQ</sequence>
<reference evidence="3" key="2">
    <citation type="submission" date="2022-01" db="EMBL/GenBank/DDBJ databases">
        <authorList>
            <person name="Yamashiro T."/>
            <person name="Shiraishi A."/>
            <person name="Satake H."/>
            <person name="Nakayama K."/>
        </authorList>
    </citation>
    <scope>NUCLEOTIDE SEQUENCE</scope>
</reference>
<protein>
    <submittedName>
        <fullName evidence="3">Retrotransposon protein, putative, ty1-copia subclass</fullName>
    </submittedName>
</protein>
<keyword evidence="4" id="KW-1185">Reference proteome</keyword>
<evidence type="ECO:0000259" key="2">
    <source>
        <dbReference type="PROSITE" id="PS50994"/>
    </source>
</evidence>
<dbReference type="InterPro" id="IPR013103">
    <property type="entry name" value="RVT_2"/>
</dbReference>
<feature type="region of interest" description="Disordered" evidence="1">
    <location>
        <begin position="350"/>
        <end position="370"/>
    </location>
</feature>
<dbReference type="InterPro" id="IPR036397">
    <property type="entry name" value="RNaseH_sf"/>
</dbReference>
<comment type="caution">
    <text evidence="3">The sequence shown here is derived from an EMBL/GenBank/DDBJ whole genome shotgun (WGS) entry which is preliminary data.</text>
</comment>
<feature type="region of interest" description="Disordered" evidence="1">
    <location>
        <begin position="1032"/>
        <end position="1058"/>
    </location>
</feature>
<feature type="region of interest" description="Disordered" evidence="1">
    <location>
        <begin position="400"/>
        <end position="434"/>
    </location>
</feature>
<dbReference type="Pfam" id="PF07727">
    <property type="entry name" value="RVT_2"/>
    <property type="match status" value="1"/>
</dbReference>
<evidence type="ECO:0000313" key="4">
    <source>
        <dbReference type="Proteomes" id="UP001151760"/>
    </source>
</evidence>
<evidence type="ECO:0000256" key="1">
    <source>
        <dbReference type="SAM" id="MobiDB-lite"/>
    </source>
</evidence>
<feature type="compositionally biased region" description="Polar residues" evidence="1">
    <location>
        <begin position="400"/>
        <end position="416"/>
    </location>
</feature>
<dbReference type="InterPro" id="IPR043502">
    <property type="entry name" value="DNA/RNA_pol_sf"/>
</dbReference>
<dbReference type="PANTHER" id="PTHR47261:SF3">
    <property type="entry name" value="C2 DOMAIN, SYNAPTOTAGMIN-LIKE MITOCHONDRIAL-LIPID-BINDING DOMAIN, C2 DOMAIN SUPERFAMILY"/>
    <property type="match status" value="1"/>
</dbReference>
<proteinExistence type="predicted"/>
<organism evidence="3 4">
    <name type="scientific">Tanacetum coccineum</name>
    <dbReference type="NCBI Taxonomy" id="301880"/>
    <lineage>
        <taxon>Eukaryota</taxon>
        <taxon>Viridiplantae</taxon>
        <taxon>Streptophyta</taxon>
        <taxon>Embryophyta</taxon>
        <taxon>Tracheophyta</taxon>
        <taxon>Spermatophyta</taxon>
        <taxon>Magnoliopsida</taxon>
        <taxon>eudicotyledons</taxon>
        <taxon>Gunneridae</taxon>
        <taxon>Pentapetalae</taxon>
        <taxon>asterids</taxon>
        <taxon>campanulids</taxon>
        <taxon>Asterales</taxon>
        <taxon>Asteraceae</taxon>
        <taxon>Asteroideae</taxon>
        <taxon>Anthemideae</taxon>
        <taxon>Anthemidinae</taxon>
        <taxon>Tanacetum</taxon>
    </lineage>
</organism>
<dbReference type="Pfam" id="PF25597">
    <property type="entry name" value="SH3_retrovirus"/>
    <property type="match status" value="1"/>
</dbReference>
<dbReference type="PANTHER" id="PTHR47261">
    <property type="entry name" value="CALCIUM-DEPENDENT LIPID-BINDING (CALB DOMAIN) FAMILY PROTEIN"/>
    <property type="match status" value="1"/>
</dbReference>
<feature type="domain" description="Integrase catalytic" evidence="2">
    <location>
        <begin position="883"/>
        <end position="956"/>
    </location>
</feature>
<dbReference type="Gene3D" id="3.30.420.10">
    <property type="entry name" value="Ribonuclease H-like superfamily/Ribonuclease H"/>
    <property type="match status" value="1"/>
</dbReference>
<gene>
    <name evidence="3" type="ORF">Tco_0951344</name>
</gene>